<comment type="caution">
    <text evidence="1">The sequence shown here is derived from an EMBL/GenBank/DDBJ whole genome shotgun (WGS) entry which is preliminary data.</text>
</comment>
<reference evidence="2" key="1">
    <citation type="journal article" date="2019" name="Int. J. Syst. Evol. Microbiol.">
        <title>The Global Catalogue of Microorganisms (GCM) 10K type strain sequencing project: providing services to taxonomists for standard genome sequencing and annotation.</title>
        <authorList>
            <consortium name="The Broad Institute Genomics Platform"/>
            <consortium name="The Broad Institute Genome Sequencing Center for Infectious Disease"/>
            <person name="Wu L."/>
            <person name="Ma J."/>
        </authorList>
    </citation>
    <scope>NUCLEOTIDE SEQUENCE [LARGE SCALE GENOMIC DNA]</scope>
    <source>
        <strain evidence="2">JCM 15896</strain>
    </source>
</reference>
<organism evidence="1 2">
    <name type="scientific">Aliiglaciecola litoralis</name>
    <dbReference type="NCBI Taxonomy" id="582857"/>
    <lineage>
        <taxon>Bacteria</taxon>
        <taxon>Pseudomonadati</taxon>
        <taxon>Pseudomonadota</taxon>
        <taxon>Gammaproteobacteria</taxon>
        <taxon>Alteromonadales</taxon>
        <taxon>Alteromonadaceae</taxon>
        <taxon>Aliiglaciecola</taxon>
    </lineage>
</organism>
<evidence type="ECO:0000313" key="2">
    <source>
        <dbReference type="Proteomes" id="UP001500359"/>
    </source>
</evidence>
<sequence>MNTAQATLIFDFELRDDTYFLYGSIHGLVDNLANQQAMHVFNGGVTDYAIDTYPIRQGDSFTESLAFFKDRPNYDGQWASASSYWPIYFADSDGDAEIILRVGVLEPHTALLVILALAGLGVSRYKKQL</sequence>
<evidence type="ECO:0008006" key="3">
    <source>
        <dbReference type="Google" id="ProtNLM"/>
    </source>
</evidence>
<name>A0ABP3WMD8_9ALTE</name>
<protein>
    <recommendedName>
        <fullName evidence="3">PEP-CTERM protein-sorting domain-containing protein</fullName>
    </recommendedName>
</protein>
<proteinExistence type="predicted"/>
<keyword evidence="2" id="KW-1185">Reference proteome</keyword>
<accession>A0ABP3WMD8</accession>
<dbReference type="EMBL" id="BAAAFD010000001">
    <property type="protein sequence ID" value="GAA0852915.1"/>
    <property type="molecule type" value="Genomic_DNA"/>
</dbReference>
<dbReference type="Proteomes" id="UP001500359">
    <property type="component" value="Unassembled WGS sequence"/>
</dbReference>
<gene>
    <name evidence="1" type="ORF">GCM10009114_04290</name>
</gene>
<evidence type="ECO:0000313" key="1">
    <source>
        <dbReference type="EMBL" id="GAA0852915.1"/>
    </source>
</evidence>